<protein>
    <submittedName>
        <fullName evidence="1">Uncharacterized protein</fullName>
    </submittedName>
</protein>
<dbReference type="EMBL" id="CM056820">
    <property type="protein sequence ID" value="KAJ8616614.1"/>
    <property type="molecule type" value="Genomic_DNA"/>
</dbReference>
<comment type="caution">
    <text evidence="1">The sequence shown here is derived from an EMBL/GenBank/DDBJ whole genome shotgun (WGS) entry which is preliminary data.</text>
</comment>
<sequence>MATLRFSPLLIPIFLSILTTPTSSHSPAKISYSEHCNSVVEESTSNGHELEPLGFLQLQGGYFRGGQEFLGTQTPDFMRSVLFYTKCLTKTDTEGVLKVLATLTFNDGQIYLNSHTYSTVKLRNHRQGGFHYGHVGRVSFELQGFWSESTGKLCMVGTGHGVSEEGDYIQLSAVSKINYPKSSDINTSIVTGMVESIDSEYSSSYFSPISVLGFSQKMYSYSKATEIEGMFGEGDYKGKKSLGLEPGMSICSMFKPFGTNMFQLNYRDDCSAGKCSLFDGFLPKLMSVGGIQCSSEGKVHMYLRFSNLSSAWRSVPLIPETALVAEGVWNEERNQLCMVGCPLKNFEGSLAETHVGDCSVGLSLTFPKVWSLKMRSPAVGSIWSLRKSNESMYFDRIEFRSLSDHALISGLTYNYTSLGQVKNSCAKKYMKKKSGKKFPDGSSFTDMRFNMHLKTKSRSAWGSATPVSFGEVFYDPYSSEVFSSSSIRASNITALVS</sequence>
<gene>
    <name evidence="1" type="ORF">MRB53_035986</name>
</gene>
<organism evidence="1 2">
    <name type="scientific">Persea americana</name>
    <name type="common">Avocado</name>
    <dbReference type="NCBI Taxonomy" id="3435"/>
    <lineage>
        <taxon>Eukaryota</taxon>
        <taxon>Viridiplantae</taxon>
        <taxon>Streptophyta</taxon>
        <taxon>Embryophyta</taxon>
        <taxon>Tracheophyta</taxon>
        <taxon>Spermatophyta</taxon>
        <taxon>Magnoliopsida</taxon>
        <taxon>Magnoliidae</taxon>
        <taxon>Laurales</taxon>
        <taxon>Lauraceae</taxon>
        <taxon>Persea</taxon>
    </lineage>
</organism>
<proteinExistence type="predicted"/>
<reference evidence="1 2" key="1">
    <citation type="journal article" date="2022" name="Hortic Res">
        <title>A haplotype resolved chromosomal level avocado genome allows analysis of novel avocado genes.</title>
        <authorList>
            <person name="Nath O."/>
            <person name="Fletcher S.J."/>
            <person name="Hayward A."/>
            <person name="Shaw L.M."/>
            <person name="Masouleh A.K."/>
            <person name="Furtado A."/>
            <person name="Henry R.J."/>
            <person name="Mitter N."/>
        </authorList>
    </citation>
    <scope>NUCLEOTIDE SEQUENCE [LARGE SCALE GENOMIC DNA]</scope>
    <source>
        <strain evidence="2">cv. Hass</strain>
    </source>
</reference>
<keyword evidence="2" id="KW-1185">Reference proteome</keyword>
<evidence type="ECO:0000313" key="2">
    <source>
        <dbReference type="Proteomes" id="UP001234297"/>
    </source>
</evidence>
<dbReference type="Proteomes" id="UP001234297">
    <property type="component" value="Chromosome 12"/>
</dbReference>
<name>A0ACC2K660_PERAE</name>
<evidence type="ECO:0000313" key="1">
    <source>
        <dbReference type="EMBL" id="KAJ8616614.1"/>
    </source>
</evidence>
<accession>A0ACC2K660</accession>